<accession>A0AAV4WWU9</accession>
<dbReference type="GO" id="GO:0008270">
    <property type="term" value="F:zinc ion binding"/>
    <property type="evidence" value="ECO:0007669"/>
    <property type="project" value="UniProtKB-KW"/>
</dbReference>
<evidence type="ECO:0000313" key="7">
    <source>
        <dbReference type="Proteomes" id="UP001054837"/>
    </source>
</evidence>
<keyword evidence="1" id="KW-0479">Metal-binding</keyword>
<evidence type="ECO:0000259" key="5">
    <source>
        <dbReference type="PROSITE" id="PS51265"/>
    </source>
</evidence>
<feature type="domain" description="DBF4-type" evidence="5">
    <location>
        <begin position="290"/>
        <end position="339"/>
    </location>
</feature>
<dbReference type="PANTHER" id="PTHR15375">
    <property type="entry name" value="ACTIVATOR OF S-PHASE KINASE-RELATED"/>
    <property type="match status" value="1"/>
</dbReference>
<dbReference type="SMART" id="SM00586">
    <property type="entry name" value="ZnF_DBF"/>
    <property type="match status" value="1"/>
</dbReference>
<dbReference type="GO" id="GO:0031431">
    <property type="term" value="C:Dbf4-dependent protein kinase complex"/>
    <property type="evidence" value="ECO:0007669"/>
    <property type="project" value="TreeGrafter"/>
</dbReference>
<comment type="caution">
    <text evidence="6">The sequence shown here is derived from an EMBL/GenBank/DDBJ whole genome shotgun (WGS) entry which is preliminary data.</text>
</comment>
<name>A0AAV4WWU9_9ARAC</name>
<dbReference type="Proteomes" id="UP001054837">
    <property type="component" value="Unassembled WGS sequence"/>
</dbReference>
<reference evidence="6 7" key="1">
    <citation type="submission" date="2021-06" db="EMBL/GenBank/DDBJ databases">
        <title>Caerostris darwini draft genome.</title>
        <authorList>
            <person name="Kono N."/>
            <person name="Arakawa K."/>
        </authorList>
    </citation>
    <scope>NUCLEOTIDE SEQUENCE [LARGE SCALE GENOMIC DNA]</scope>
</reference>
<dbReference type="InterPro" id="IPR006572">
    <property type="entry name" value="Znf_DBF"/>
</dbReference>
<dbReference type="InterPro" id="IPR051590">
    <property type="entry name" value="Replication_Regulatory_Kinase"/>
</dbReference>
<evidence type="ECO:0000313" key="6">
    <source>
        <dbReference type="EMBL" id="GIY87382.1"/>
    </source>
</evidence>
<sequence length="1449" mass="165552">MSLNVAAISNSYLNAIDDLSRNICISLCFILIMKIDPALRPFLKKSFFVDLPGYPFTKELIRDLKLLGAKHEPTFSKHVSFVVSNRTPLKANLPASWNQDFLNWYPLTPKSSTICPSPQLLSDVSLDYLDSTPYVNSPATDQNSTPMSRGMTLLKKASSKNQNGKDLLEKCEKWNVKIYHVEKIRSRVLKYKNVITARYAAERKAKKENSSAEKKLQAPFIKYEDDKRQYKPIYQEFTSWTNVIDNTLCPKINEIYRLFKRTGDIKHASTVLYTVDKVNSLHTLKRPQQIRPKSLYCEICHKKYVNLNEHINTEKHKTFMNDPINFLPVQNVIASLPVRGDILLSKSYLDEDNSIMSFPFSFCNEIDPGFSQILQYNSLGTEVTEPCYFLEEATLVSPSCSSGSQPMPFLHDSSVDQHKQSVEQNENKNNLLIFNEANCLGEIRNPALVKNTCLRNIENFPFLCDSAADKCEQTVQPCENENNLFEVKCFDERNNAVLGQNLCLKSIKNTIPYDESMNNIQNITSVSRIPVSNVSICTSQRELFYTDGTDNTETNACNMMVNDLQNLPAFTEKDVIGHFYTSDKIIPNIMDYNPTVETENKCIEKITDSFFKESRQLPTSSTEIIKMNDFGNNFGLAELDCLLRDQDNQFKNLQNKFKSISDALIKSEAIHPTLKYTDNGTPIQNNQNIDFVDEDYNSLYVNDNYAITDIISRQDNFPSENISYTKDDSFSFRIPHKIRISNCKKNLLPFTSNSTCKSDSLNGSSPMKRKAEDSSECCFEKNQMLVMNYITDKNCSSERKKKKIKFCLESNKDSIECNYDKTSTDDVCSSVTSRSSDGIFTTLLKDDKCIYFSDNQDTIIKDLHAVLASKIYKMSSEIVNIDNCIRKEKKSNIASKRTDENFLSLLINSLKFGMFSKYQNEYASKVDISFQDNSFWQTICICNNGTGKNFPFLSKFLKERKEIIDTCDNSSISEIANTDNIVSNCVNCALCEELNHKCNSISHLLLNSPKSEFSKLDLMKWEKISDIIQHNFAIFKRTSECFSALHLNFLQILYISEFDAQSALLLSKLRNCFIGDMNSPNVAKFRNCLISVDSTIHISPVNKPDIRCDSIHKLEEFCYTQKCFKRWNFLLIKMKNKEIKSEFINMIFSKYHGSALINFSNINSFKNNITDHISQKMLNTQSLVTILFPDLKSVNIDYTCEIESICNDPTCSTYVSEPVINCCIPNSSSHISTHCDAINEDVSCNHLTKMQQQEIMLEQPLNLSVKECEAEDSNKHCFEENLPLCSPCTLNFYYPILRNTSLTSFHRNSLKNTDMLYESTNLQCLDAQPQCSSDYEPSFNNSYENKLDMNLIYMPMNVLPVEKSFVNESDYINIPPPAHQNSLSPLLNTQINKSDPKIFNSVEDIYLTPASSPKFIVVDDADYSSDEDENSLRSNIDTLCQSLYDDNSS</sequence>
<dbReference type="GO" id="GO:0003676">
    <property type="term" value="F:nucleic acid binding"/>
    <property type="evidence" value="ECO:0007669"/>
    <property type="project" value="InterPro"/>
</dbReference>
<dbReference type="Pfam" id="PF07535">
    <property type="entry name" value="zf-DBF"/>
    <property type="match status" value="1"/>
</dbReference>
<evidence type="ECO:0000256" key="1">
    <source>
        <dbReference type="ARBA" id="ARBA00022723"/>
    </source>
</evidence>
<keyword evidence="2 4" id="KW-0863">Zinc-finger</keyword>
<dbReference type="GO" id="GO:1901987">
    <property type="term" value="P:regulation of cell cycle phase transition"/>
    <property type="evidence" value="ECO:0007669"/>
    <property type="project" value="TreeGrafter"/>
</dbReference>
<keyword evidence="7" id="KW-1185">Reference proteome</keyword>
<proteinExistence type="predicted"/>
<evidence type="ECO:0000256" key="2">
    <source>
        <dbReference type="ARBA" id="ARBA00022771"/>
    </source>
</evidence>
<dbReference type="EMBL" id="BPLQ01015341">
    <property type="protein sequence ID" value="GIY87382.1"/>
    <property type="molecule type" value="Genomic_DNA"/>
</dbReference>
<dbReference type="GO" id="GO:0043539">
    <property type="term" value="F:protein serine/threonine kinase activator activity"/>
    <property type="evidence" value="ECO:0007669"/>
    <property type="project" value="TreeGrafter"/>
</dbReference>
<organism evidence="6 7">
    <name type="scientific">Caerostris darwini</name>
    <dbReference type="NCBI Taxonomy" id="1538125"/>
    <lineage>
        <taxon>Eukaryota</taxon>
        <taxon>Metazoa</taxon>
        <taxon>Ecdysozoa</taxon>
        <taxon>Arthropoda</taxon>
        <taxon>Chelicerata</taxon>
        <taxon>Arachnida</taxon>
        <taxon>Araneae</taxon>
        <taxon>Araneomorphae</taxon>
        <taxon>Entelegynae</taxon>
        <taxon>Araneoidea</taxon>
        <taxon>Araneidae</taxon>
        <taxon>Caerostris</taxon>
    </lineage>
</organism>
<dbReference type="PANTHER" id="PTHR15375:SF26">
    <property type="entry name" value="PROTEIN CHIFFON"/>
    <property type="match status" value="1"/>
</dbReference>
<evidence type="ECO:0000256" key="3">
    <source>
        <dbReference type="ARBA" id="ARBA00022833"/>
    </source>
</evidence>
<keyword evidence="3" id="KW-0862">Zinc</keyword>
<dbReference type="Gene3D" id="6.10.250.3410">
    <property type="entry name" value="DBF zinc finger"/>
    <property type="match status" value="1"/>
</dbReference>
<dbReference type="PROSITE" id="PS51265">
    <property type="entry name" value="ZF_DBF4"/>
    <property type="match status" value="1"/>
</dbReference>
<dbReference type="InterPro" id="IPR038545">
    <property type="entry name" value="Znf_DBF_sf"/>
</dbReference>
<evidence type="ECO:0000256" key="4">
    <source>
        <dbReference type="PROSITE-ProRule" id="PRU00600"/>
    </source>
</evidence>
<dbReference type="GO" id="GO:0010571">
    <property type="term" value="P:positive regulation of nuclear cell cycle DNA replication"/>
    <property type="evidence" value="ECO:0007669"/>
    <property type="project" value="TreeGrafter"/>
</dbReference>
<gene>
    <name evidence="6" type="primary">AVEN_158250_1</name>
    <name evidence="6" type="ORF">CDAR_320451</name>
</gene>
<protein>
    <recommendedName>
        <fullName evidence="5">DBF4-type domain-containing protein</fullName>
    </recommendedName>
</protein>